<feature type="region of interest" description="Disordered" evidence="1">
    <location>
        <begin position="1"/>
        <end position="144"/>
    </location>
</feature>
<keyword evidence="3" id="KW-1185">Reference proteome</keyword>
<evidence type="ECO:0000313" key="2">
    <source>
        <dbReference type="EMBL" id="RSD14008.1"/>
    </source>
</evidence>
<organism evidence="2 3">
    <name type="scientific">Amycolatopsis eburnea</name>
    <dbReference type="NCBI Taxonomy" id="2267691"/>
    <lineage>
        <taxon>Bacteria</taxon>
        <taxon>Bacillati</taxon>
        <taxon>Actinomycetota</taxon>
        <taxon>Actinomycetes</taxon>
        <taxon>Pseudonocardiales</taxon>
        <taxon>Pseudonocardiaceae</taxon>
        <taxon>Amycolatopsis</taxon>
    </lineage>
</organism>
<comment type="caution">
    <text evidence="2">The sequence shown here is derived from an EMBL/GenBank/DDBJ whole genome shotgun (WGS) entry which is preliminary data.</text>
</comment>
<proteinExistence type="predicted"/>
<accession>A0A3R9DXB1</accession>
<reference evidence="2 3" key="1">
    <citation type="submission" date="2018-12" db="EMBL/GenBank/DDBJ databases">
        <title>Amycolatopsis eburnea sp. nov. actinomycete associate with arbuscular mycorrhiza fungal spore.</title>
        <authorList>
            <person name="Lumyong S."/>
            <person name="Chaiya L."/>
        </authorList>
    </citation>
    <scope>NUCLEOTIDE SEQUENCE [LARGE SCALE GENOMIC DNA]</scope>
    <source>
        <strain evidence="2 3">GLM-1</strain>
    </source>
</reference>
<name>A0A3R9DXB1_9PSEU</name>
<sequence length="144" mass="15258">MGPRGQPCRLPVRVQLHGGRRRGGPGGVRGDGQPRRPLRRRQQPGGQPPDGNDRGPRELISFGRGPKRPNVALVASNAPNATLGALDAPNATLGRSGPGTTVRAQPGLSPLSPWRDALVPPRRKITYPARDPVRSSTPPHPPQG</sequence>
<dbReference type="Proteomes" id="UP000267081">
    <property type="component" value="Unassembled WGS sequence"/>
</dbReference>
<protein>
    <submittedName>
        <fullName evidence="2">Uncharacterized protein</fullName>
    </submittedName>
</protein>
<evidence type="ECO:0000313" key="3">
    <source>
        <dbReference type="Proteomes" id="UP000267081"/>
    </source>
</evidence>
<evidence type="ECO:0000256" key="1">
    <source>
        <dbReference type="SAM" id="MobiDB-lite"/>
    </source>
</evidence>
<dbReference type="AlphaFoldDB" id="A0A3R9DXB1"/>
<gene>
    <name evidence="2" type="ORF">EIY87_30620</name>
</gene>
<dbReference type="EMBL" id="RSEC01000058">
    <property type="protein sequence ID" value="RSD14008.1"/>
    <property type="molecule type" value="Genomic_DNA"/>
</dbReference>